<dbReference type="AlphaFoldDB" id="A0A8T0G899"/>
<accession>A0A8T0G899</accession>
<feature type="compositionally biased region" description="Basic and acidic residues" evidence="1">
    <location>
        <begin position="20"/>
        <end position="29"/>
    </location>
</feature>
<dbReference type="PANTHER" id="PTHR33415:SF4">
    <property type="entry name" value="DCL PROTEIN (DUF3223)"/>
    <property type="match status" value="1"/>
</dbReference>
<feature type="compositionally biased region" description="Basic and acidic residues" evidence="1">
    <location>
        <begin position="96"/>
        <end position="111"/>
    </location>
</feature>
<dbReference type="Proteomes" id="UP000822688">
    <property type="component" value="Chromosome 12"/>
</dbReference>
<feature type="region of interest" description="Disordered" evidence="1">
    <location>
        <begin position="265"/>
        <end position="284"/>
    </location>
</feature>
<sequence length="284" mass="31789">MDHRQGSGAENSLSQGMRFRARDEEDRGSVRSWSSRGGGKGRGRGGFERGAGSSRDTSVSGANVQPSGIRRGNTSRGDGGNKQQWIDLTTKSSASPHRDGDCNEPASDRPKALPKSPNQDAGTGLLGSFSDRRGGGGRGRYPSTRAMPRTFRQTEIEPECKEIDDIVKSMRQILWNQLSVEDDEAVQAVLKYHHKYSEKVGCGIAYIKVDNSPDYPDVRCFWLVRTDGSATDFSYRKCLREKVLREFSSFVDKYDELYDRKRPPPINAAEKGERKVHLPTRWRK</sequence>
<dbReference type="Gene3D" id="3.10.450.40">
    <property type="match status" value="1"/>
</dbReference>
<evidence type="ECO:0000313" key="3">
    <source>
        <dbReference type="Proteomes" id="UP000822688"/>
    </source>
</evidence>
<organism evidence="2 3">
    <name type="scientific">Ceratodon purpureus</name>
    <name type="common">Fire moss</name>
    <name type="synonym">Dicranum purpureum</name>
    <dbReference type="NCBI Taxonomy" id="3225"/>
    <lineage>
        <taxon>Eukaryota</taxon>
        <taxon>Viridiplantae</taxon>
        <taxon>Streptophyta</taxon>
        <taxon>Embryophyta</taxon>
        <taxon>Bryophyta</taxon>
        <taxon>Bryophytina</taxon>
        <taxon>Bryopsida</taxon>
        <taxon>Dicranidae</taxon>
        <taxon>Pseudoditrichales</taxon>
        <taxon>Ditrichaceae</taxon>
        <taxon>Ceratodon</taxon>
    </lineage>
</organism>
<dbReference type="GO" id="GO:1901259">
    <property type="term" value="P:chloroplast rRNA processing"/>
    <property type="evidence" value="ECO:0007669"/>
    <property type="project" value="TreeGrafter"/>
</dbReference>
<dbReference type="EMBL" id="CM026433">
    <property type="protein sequence ID" value="KAG0555506.1"/>
    <property type="molecule type" value="Genomic_DNA"/>
</dbReference>
<feature type="region of interest" description="Disordered" evidence="1">
    <location>
        <begin position="1"/>
        <end position="146"/>
    </location>
</feature>
<gene>
    <name evidence="2" type="ORF">KC19_12G173900</name>
</gene>
<name>A0A8T0G899_CERPU</name>
<dbReference type="Pfam" id="PF11523">
    <property type="entry name" value="DUF3223"/>
    <property type="match status" value="1"/>
</dbReference>
<reference evidence="2" key="1">
    <citation type="submission" date="2020-06" db="EMBL/GenBank/DDBJ databases">
        <title>WGS assembly of Ceratodon purpureus strain R40.</title>
        <authorList>
            <person name="Carey S.B."/>
            <person name="Jenkins J."/>
            <person name="Shu S."/>
            <person name="Lovell J.T."/>
            <person name="Sreedasyam A."/>
            <person name="Maumus F."/>
            <person name="Tiley G.P."/>
            <person name="Fernandez-Pozo N."/>
            <person name="Barry K."/>
            <person name="Chen C."/>
            <person name="Wang M."/>
            <person name="Lipzen A."/>
            <person name="Daum C."/>
            <person name="Saski C.A."/>
            <person name="Payton A.C."/>
            <person name="Mcbreen J.C."/>
            <person name="Conrad R.E."/>
            <person name="Kollar L.M."/>
            <person name="Olsson S."/>
            <person name="Huttunen S."/>
            <person name="Landis J.B."/>
            <person name="Wickett N.J."/>
            <person name="Johnson M.G."/>
            <person name="Rensing S.A."/>
            <person name="Grimwood J."/>
            <person name="Schmutz J."/>
            <person name="Mcdaniel S.F."/>
        </authorList>
    </citation>
    <scope>NUCLEOTIDE SEQUENCE</scope>
    <source>
        <strain evidence="2">R40</strain>
    </source>
</reference>
<evidence type="ECO:0000313" key="2">
    <source>
        <dbReference type="EMBL" id="KAG0555506.1"/>
    </source>
</evidence>
<feature type="compositionally biased region" description="Polar residues" evidence="1">
    <location>
        <begin position="56"/>
        <end position="95"/>
    </location>
</feature>
<comment type="caution">
    <text evidence="2">The sequence shown here is derived from an EMBL/GenBank/DDBJ whole genome shotgun (WGS) entry which is preliminary data.</text>
</comment>
<dbReference type="InterPro" id="IPR044673">
    <property type="entry name" value="DCL-like"/>
</dbReference>
<protein>
    <submittedName>
        <fullName evidence="2">Uncharacterized protein</fullName>
    </submittedName>
</protein>
<keyword evidence="3" id="KW-1185">Reference proteome</keyword>
<dbReference type="GO" id="GO:0009658">
    <property type="term" value="P:chloroplast organization"/>
    <property type="evidence" value="ECO:0007669"/>
    <property type="project" value="TreeGrafter"/>
</dbReference>
<dbReference type="PANTHER" id="PTHR33415">
    <property type="entry name" value="PROTEIN EMBRYO DEFECTIVE 514"/>
    <property type="match status" value="1"/>
</dbReference>
<dbReference type="GO" id="GO:0009507">
    <property type="term" value="C:chloroplast"/>
    <property type="evidence" value="ECO:0007669"/>
    <property type="project" value="TreeGrafter"/>
</dbReference>
<evidence type="ECO:0000256" key="1">
    <source>
        <dbReference type="SAM" id="MobiDB-lite"/>
    </source>
</evidence>
<proteinExistence type="predicted"/>